<reference evidence="1 2" key="2">
    <citation type="submission" date="2018-11" db="EMBL/GenBank/DDBJ databases">
        <authorList>
            <consortium name="Pathogen Informatics"/>
        </authorList>
    </citation>
    <scope>NUCLEOTIDE SEQUENCE [LARGE SCALE GENOMIC DNA]</scope>
</reference>
<sequence>MMKDYYIDVPSMLQKPGTVGNESHPLLSNSYRRAVVRLNAY</sequence>
<protein>
    <submittedName>
        <fullName evidence="3">Outer membrane protein</fullName>
    </submittedName>
</protein>
<dbReference type="EMBL" id="UYRR01028586">
    <property type="protein sequence ID" value="VDK39110.1"/>
    <property type="molecule type" value="Genomic_DNA"/>
</dbReference>
<evidence type="ECO:0000313" key="1">
    <source>
        <dbReference type="EMBL" id="VDK39110.1"/>
    </source>
</evidence>
<evidence type="ECO:0000313" key="3">
    <source>
        <dbReference type="WBParaSite" id="ASIM_0000966901-mRNA-1"/>
    </source>
</evidence>
<gene>
    <name evidence="1" type="ORF">ASIM_LOCUS9398</name>
</gene>
<dbReference type="AlphaFoldDB" id="A0A0M3JPR9"/>
<reference evidence="3" key="1">
    <citation type="submission" date="2017-02" db="UniProtKB">
        <authorList>
            <consortium name="WormBaseParasite"/>
        </authorList>
    </citation>
    <scope>IDENTIFICATION</scope>
</reference>
<accession>A0A0M3JPR9</accession>
<organism evidence="3">
    <name type="scientific">Anisakis simplex</name>
    <name type="common">Herring worm</name>
    <dbReference type="NCBI Taxonomy" id="6269"/>
    <lineage>
        <taxon>Eukaryota</taxon>
        <taxon>Metazoa</taxon>
        <taxon>Ecdysozoa</taxon>
        <taxon>Nematoda</taxon>
        <taxon>Chromadorea</taxon>
        <taxon>Rhabditida</taxon>
        <taxon>Spirurina</taxon>
        <taxon>Ascaridomorpha</taxon>
        <taxon>Ascaridoidea</taxon>
        <taxon>Anisakidae</taxon>
        <taxon>Anisakis</taxon>
        <taxon>Anisakis simplex complex</taxon>
    </lineage>
</organism>
<dbReference type="OrthoDB" id="10431080at2759"/>
<dbReference type="WBParaSite" id="ASIM_0000966901-mRNA-1">
    <property type="protein sequence ID" value="ASIM_0000966901-mRNA-1"/>
    <property type="gene ID" value="ASIM_0000966901"/>
</dbReference>
<keyword evidence="2" id="KW-1185">Reference proteome</keyword>
<proteinExistence type="predicted"/>
<evidence type="ECO:0000313" key="2">
    <source>
        <dbReference type="Proteomes" id="UP000267096"/>
    </source>
</evidence>
<name>A0A0M3JPR9_ANISI</name>
<dbReference type="Proteomes" id="UP000267096">
    <property type="component" value="Unassembled WGS sequence"/>
</dbReference>